<name>A0ACC0ENC3_9BASI</name>
<sequence>MQRVKFLIFSLFLSVPLVHAEGRLSRRQGGPSSGPPPAPPPRLFKCKTGETGYCNGGYLIENGITMSPAGNKGGNVWDGSIVGYSSATLACCNKNFYYTQVSQNNLPWFILARSMLTVSHQTIHLLKPKLSRTSPEVIKGTCTTPQL</sequence>
<reference evidence="2" key="1">
    <citation type="journal article" date="2018" name="BMC Genomics">
        <title>Genomic insights into host adaptation between the wheat stripe rust pathogen (Puccinia striiformis f. sp. tritici) and the barley stripe rust pathogen (Puccinia striiformis f. sp. hordei).</title>
        <authorList>
            <person name="Xia C."/>
            <person name="Wang M."/>
            <person name="Yin C."/>
            <person name="Cornejo O.E."/>
            <person name="Hulbert S.H."/>
            <person name="Chen X."/>
        </authorList>
    </citation>
    <scope>NUCLEOTIDE SEQUENCE [LARGE SCALE GENOMIC DNA]</scope>
    <source>
        <strain evidence="2">93-210</strain>
    </source>
</reference>
<protein>
    <submittedName>
        <fullName evidence="1">Uncharacterized protein</fullName>
    </submittedName>
</protein>
<evidence type="ECO:0000313" key="2">
    <source>
        <dbReference type="Proteomes" id="UP001060170"/>
    </source>
</evidence>
<keyword evidence="2" id="KW-1185">Reference proteome</keyword>
<evidence type="ECO:0000313" key="1">
    <source>
        <dbReference type="EMBL" id="KAI7957198.1"/>
    </source>
</evidence>
<organism evidence="1 2">
    <name type="scientific">Puccinia striiformis f. sp. tritici</name>
    <dbReference type="NCBI Taxonomy" id="168172"/>
    <lineage>
        <taxon>Eukaryota</taxon>
        <taxon>Fungi</taxon>
        <taxon>Dikarya</taxon>
        <taxon>Basidiomycota</taxon>
        <taxon>Pucciniomycotina</taxon>
        <taxon>Pucciniomycetes</taxon>
        <taxon>Pucciniales</taxon>
        <taxon>Pucciniaceae</taxon>
        <taxon>Puccinia</taxon>
    </lineage>
</organism>
<reference evidence="1 2" key="3">
    <citation type="journal article" date="2022" name="Microbiol. Spectr.">
        <title>Folding features and dynamics of 3D genome architecture in plant fungal pathogens.</title>
        <authorList>
            <person name="Xia C."/>
        </authorList>
    </citation>
    <scope>NUCLEOTIDE SEQUENCE [LARGE SCALE GENOMIC DNA]</scope>
    <source>
        <strain evidence="1 2">93-210</strain>
    </source>
</reference>
<comment type="caution">
    <text evidence="1">The sequence shown here is derived from an EMBL/GenBank/DDBJ whole genome shotgun (WGS) entry which is preliminary data.</text>
</comment>
<dbReference type="Proteomes" id="UP001060170">
    <property type="component" value="Chromosome 4"/>
</dbReference>
<reference evidence="2" key="2">
    <citation type="journal article" date="2018" name="Mol. Plant Microbe Interact.">
        <title>Genome sequence resources for the wheat stripe rust pathogen (Puccinia striiformis f. sp. tritici) and the barley stripe rust pathogen (Puccinia striiformis f. sp. hordei).</title>
        <authorList>
            <person name="Xia C."/>
            <person name="Wang M."/>
            <person name="Yin C."/>
            <person name="Cornejo O.E."/>
            <person name="Hulbert S.H."/>
            <person name="Chen X."/>
        </authorList>
    </citation>
    <scope>NUCLEOTIDE SEQUENCE [LARGE SCALE GENOMIC DNA]</scope>
    <source>
        <strain evidence="2">93-210</strain>
    </source>
</reference>
<proteinExistence type="predicted"/>
<dbReference type="EMBL" id="CM045868">
    <property type="protein sequence ID" value="KAI7957198.1"/>
    <property type="molecule type" value="Genomic_DNA"/>
</dbReference>
<accession>A0ACC0ENC3</accession>
<gene>
    <name evidence="1" type="ORF">MJO28_004293</name>
</gene>